<feature type="region of interest" description="Disordered" evidence="1">
    <location>
        <begin position="293"/>
        <end position="320"/>
    </location>
</feature>
<gene>
    <name evidence="3" type="ORF">AWJ20_2691</name>
</gene>
<dbReference type="KEGG" id="slb:AWJ20_2691"/>
<keyword evidence="2" id="KW-1133">Transmembrane helix</keyword>
<feature type="transmembrane region" description="Helical" evidence="2">
    <location>
        <begin position="20"/>
        <end position="40"/>
    </location>
</feature>
<dbReference type="PANTHER" id="PTHR18640">
    <property type="entry name" value="SOLUTE CARRIER FAMILY 10 MEMBER 7"/>
    <property type="match status" value="1"/>
</dbReference>
<dbReference type="Gene3D" id="1.20.1530.20">
    <property type="match status" value="1"/>
</dbReference>
<evidence type="ECO:0000313" key="4">
    <source>
        <dbReference type="Proteomes" id="UP000189580"/>
    </source>
</evidence>
<feature type="transmembrane region" description="Helical" evidence="2">
    <location>
        <begin position="52"/>
        <end position="74"/>
    </location>
</feature>
<sequence>MFGFAEAIRVSGNSKIDRYLIIGLIMTGITPTTVSSNVVMTKQAHGNDSLSIIEVTIGNLLGAFISPALAQLYLSSATGFAYGNPASDGSLTQLYARVMKQLGLGLFVPLFVGQIVQNIFPEQVKYAMTTFKLAKLGSLCMLSLIWSTFSTAFYEHAFEIVSKESIIMVVFLNVGCYLLFTVLCFGMARMPLHKWISPPTETASIAYKLWHRCLVGFHFDRRDTVAIMLCGAAKTVALGIPLIQAQYGTGSTLVGRVSIPLVLYQGEQILTAQLLIPLMKRWVDADPELKKSDDIISPNIEPPQPESFEVKDNETTTQTI</sequence>
<evidence type="ECO:0000256" key="2">
    <source>
        <dbReference type="SAM" id="Phobius"/>
    </source>
</evidence>
<feature type="transmembrane region" description="Helical" evidence="2">
    <location>
        <begin position="166"/>
        <end position="188"/>
    </location>
</feature>
<reference evidence="3 4" key="1">
    <citation type="submission" date="2016-02" db="EMBL/GenBank/DDBJ databases">
        <title>Complete genome sequence and transcriptome regulation of the pentose utilising yeast Sugiyamaella lignohabitans.</title>
        <authorList>
            <person name="Bellasio M."/>
            <person name="Peymann A."/>
            <person name="Valli M."/>
            <person name="Sipitzky M."/>
            <person name="Graf A."/>
            <person name="Sauer M."/>
            <person name="Marx H."/>
            <person name="Mattanovich D."/>
        </authorList>
    </citation>
    <scope>NUCLEOTIDE SEQUENCE [LARGE SCALE GENOMIC DNA]</scope>
    <source>
        <strain evidence="3 4">CBS 10342</strain>
    </source>
</reference>
<dbReference type="AlphaFoldDB" id="A0A167FBH5"/>
<protein>
    <submittedName>
        <fullName evidence="3">Uncharacterized protein</fullName>
    </submittedName>
</protein>
<dbReference type="InterPro" id="IPR016833">
    <property type="entry name" value="Put_Na-Bile_cotransptr"/>
</dbReference>
<dbReference type="Pfam" id="PF13593">
    <property type="entry name" value="SBF_like"/>
    <property type="match status" value="1"/>
</dbReference>
<dbReference type="PIRSF" id="PIRSF026166">
    <property type="entry name" value="UCP026166"/>
    <property type="match status" value="1"/>
</dbReference>
<dbReference type="OrthoDB" id="188035at2759"/>
<name>A0A167FBH5_9ASCO</name>
<evidence type="ECO:0000313" key="3">
    <source>
        <dbReference type="EMBL" id="ANB15071.1"/>
    </source>
</evidence>
<keyword evidence="4" id="KW-1185">Reference proteome</keyword>
<dbReference type="InterPro" id="IPR038770">
    <property type="entry name" value="Na+/solute_symporter_sf"/>
</dbReference>
<feature type="transmembrane region" description="Helical" evidence="2">
    <location>
        <begin position="133"/>
        <end position="154"/>
    </location>
</feature>
<dbReference type="GeneID" id="30034630"/>
<keyword evidence="2" id="KW-0472">Membrane</keyword>
<accession>A0A167FBH5</accession>
<dbReference type="GO" id="GO:0005886">
    <property type="term" value="C:plasma membrane"/>
    <property type="evidence" value="ECO:0007669"/>
    <property type="project" value="TreeGrafter"/>
</dbReference>
<dbReference type="EMBL" id="CP014503">
    <property type="protein sequence ID" value="ANB15071.1"/>
    <property type="molecule type" value="Genomic_DNA"/>
</dbReference>
<dbReference type="Proteomes" id="UP000189580">
    <property type="component" value="Chromosome b"/>
</dbReference>
<keyword evidence="2" id="KW-0812">Transmembrane</keyword>
<dbReference type="RefSeq" id="XP_018737548.1">
    <property type="nucleotide sequence ID" value="XM_018879652.1"/>
</dbReference>
<proteinExistence type="predicted"/>
<dbReference type="PANTHER" id="PTHR18640:SF5">
    <property type="entry name" value="SODIUM_BILE ACID COTRANSPORTER 7"/>
    <property type="match status" value="1"/>
</dbReference>
<organism evidence="3 4">
    <name type="scientific">Sugiyamaella lignohabitans</name>
    <dbReference type="NCBI Taxonomy" id="796027"/>
    <lineage>
        <taxon>Eukaryota</taxon>
        <taxon>Fungi</taxon>
        <taxon>Dikarya</taxon>
        <taxon>Ascomycota</taxon>
        <taxon>Saccharomycotina</taxon>
        <taxon>Dipodascomycetes</taxon>
        <taxon>Dipodascales</taxon>
        <taxon>Trichomonascaceae</taxon>
        <taxon>Sugiyamaella</taxon>
    </lineage>
</organism>
<evidence type="ECO:0000256" key="1">
    <source>
        <dbReference type="SAM" id="MobiDB-lite"/>
    </source>
</evidence>